<dbReference type="InterPro" id="IPR009908">
    <property type="entry name" value="Methylamine_util_MauE"/>
</dbReference>
<dbReference type="PATRIC" id="fig|1469144.10.peg.3774"/>
<comment type="caution">
    <text evidence="7">The sequence shown here is derived from an EMBL/GenBank/DDBJ whole genome shotgun (WGS) entry which is preliminary data.</text>
</comment>
<keyword evidence="4 5" id="KW-0472">Membrane</keyword>
<accession>A0A132MXA5</accession>
<dbReference type="UniPathway" id="UPA00895"/>
<sequence length="170" mass="17239">MAYAASTLTGAGALLLIAAGTYHLRDPRLLQAVLAAHQLLPAAAVRPVARLLGGVELVVGGVTVVAMLGYATPVRLAAAGQALLYAGLAGYLVALVRRRPGAGCGPLAANELTVTRAVVLAFAGLVVVVLPYALRPASSADALLTWGTVVVLAALLAVADARQRSRRVCV</sequence>
<evidence type="ECO:0000256" key="5">
    <source>
        <dbReference type="SAM" id="Phobius"/>
    </source>
</evidence>
<comment type="subcellular location">
    <subcellularLocation>
        <location evidence="1">Membrane</location>
        <topology evidence="1">Multi-pass membrane protein</topology>
    </subcellularLocation>
</comment>
<dbReference type="AlphaFoldDB" id="A0A132MXA5"/>
<feature type="transmembrane region" description="Helical" evidence="5">
    <location>
        <begin position="76"/>
        <end position="96"/>
    </location>
</feature>
<keyword evidence="3 5" id="KW-1133">Transmembrane helix</keyword>
<protein>
    <recommendedName>
        <fullName evidence="6">Methylamine utilisation protein MauE domain-containing protein</fullName>
    </recommendedName>
</protein>
<evidence type="ECO:0000256" key="1">
    <source>
        <dbReference type="ARBA" id="ARBA00004141"/>
    </source>
</evidence>
<name>A0A132MXA5_9ACTN</name>
<gene>
    <name evidence="7" type="ORF">LI90_3516</name>
</gene>
<feature type="transmembrane region" description="Helical" evidence="5">
    <location>
        <begin position="140"/>
        <end position="159"/>
    </location>
</feature>
<keyword evidence="2 5" id="KW-0812">Transmembrane</keyword>
<evidence type="ECO:0000259" key="6">
    <source>
        <dbReference type="Pfam" id="PF07291"/>
    </source>
</evidence>
<dbReference type="Proteomes" id="UP000070188">
    <property type="component" value="Unassembled WGS sequence"/>
</dbReference>
<feature type="transmembrane region" description="Helical" evidence="5">
    <location>
        <begin position="52"/>
        <end position="70"/>
    </location>
</feature>
<evidence type="ECO:0000256" key="2">
    <source>
        <dbReference type="ARBA" id="ARBA00022692"/>
    </source>
</evidence>
<evidence type="ECO:0000256" key="4">
    <source>
        <dbReference type="ARBA" id="ARBA00023136"/>
    </source>
</evidence>
<dbReference type="STRING" id="1469144.LI90_3516"/>
<organism evidence="7 8">
    <name type="scientific">Carbonactinospora thermoautotrophica</name>
    <dbReference type="NCBI Taxonomy" id="1469144"/>
    <lineage>
        <taxon>Bacteria</taxon>
        <taxon>Bacillati</taxon>
        <taxon>Actinomycetota</taxon>
        <taxon>Actinomycetes</taxon>
        <taxon>Kitasatosporales</taxon>
        <taxon>Carbonactinosporaceae</taxon>
        <taxon>Carbonactinospora</taxon>
    </lineage>
</organism>
<keyword evidence="8" id="KW-1185">Reference proteome</keyword>
<dbReference type="GO" id="GO:0016020">
    <property type="term" value="C:membrane"/>
    <property type="evidence" value="ECO:0007669"/>
    <property type="project" value="UniProtKB-SubCell"/>
</dbReference>
<proteinExistence type="predicted"/>
<feature type="transmembrane region" description="Helical" evidence="5">
    <location>
        <begin position="117"/>
        <end position="134"/>
    </location>
</feature>
<feature type="domain" description="Methylamine utilisation protein MauE" evidence="6">
    <location>
        <begin position="1"/>
        <end position="128"/>
    </location>
</feature>
<evidence type="ECO:0000256" key="3">
    <source>
        <dbReference type="ARBA" id="ARBA00022989"/>
    </source>
</evidence>
<evidence type="ECO:0000313" key="8">
    <source>
        <dbReference type="Proteomes" id="UP000070188"/>
    </source>
</evidence>
<dbReference type="RefSeq" id="WP_066889496.1">
    <property type="nucleotide sequence ID" value="NZ_JYIJ01000017.1"/>
</dbReference>
<reference evidence="8" key="1">
    <citation type="submission" date="2015-04" db="EMBL/GenBank/DDBJ databases">
        <title>Physiological reanalysis, assessment of diazotrophy, and genome sequences of multiple isolates of Streptomyces thermoautotrophicus.</title>
        <authorList>
            <person name="MacKellar D.C."/>
            <person name="Lieber L."/>
            <person name="Norman J."/>
            <person name="Bolger A."/>
            <person name="Tobin C."/>
            <person name="Murray J.W."/>
            <person name="Chang R."/>
            <person name="Ford T."/>
            <person name="Nguyen P.Q."/>
            <person name="Woodward J."/>
            <person name="Permingeat H."/>
            <person name="Joshi N.S."/>
            <person name="Silver P.A."/>
            <person name="Usadel B."/>
            <person name="Rutherford A.W."/>
            <person name="Friesen M."/>
            <person name="Prell J."/>
        </authorList>
    </citation>
    <scope>NUCLEOTIDE SEQUENCE [LARGE SCALE GENOMIC DNA]</scope>
    <source>
        <strain evidence="8">H1</strain>
    </source>
</reference>
<evidence type="ECO:0000313" key="7">
    <source>
        <dbReference type="EMBL" id="KWX02473.1"/>
    </source>
</evidence>
<dbReference type="Pfam" id="PF07291">
    <property type="entry name" value="MauE"/>
    <property type="match status" value="1"/>
</dbReference>
<dbReference type="EMBL" id="LAXD01000001">
    <property type="protein sequence ID" value="KWX02473.1"/>
    <property type="molecule type" value="Genomic_DNA"/>
</dbReference>
<dbReference type="GO" id="GO:0030416">
    <property type="term" value="P:methylamine metabolic process"/>
    <property type="evidence" value="ECO:0007669"/>
    <property type="project" value="InterPro"/>
</dbReference>